<reference evidence="1 2" key="1">
    <citation type="journal article" date="2022" name="bioRxiv">
        <title>The genome of the oomycete Peronosclerospora sorghi, a cosmopolitan pathogen of maize and sorghum, is inflated with dispersed pseudogenes.</title>
        <authorList>
            <person name="Fletcher K."/>
            <person name="Martin F."/>
            <person name="Isakeit T."/>
            <person name="Cavanaugh K."/>
            <person name="Magill C."/>
            <person name="Michelmore R."/>
        </authorList>
    </citation>
    <scope>NUCLEOTIDE SEQUENCE [LARGE SCALE GENOMIC DNA]</scope>
    <source>
        <strain evidence="1">P6</strain>
    </source>
</reference>
<gene>
    <name evidence="1" type="ORF">PsorP6_011586</name>
</gene>
<comment type="caution">
    <text evidence="1">The sequence shown here is derived from an EMBL/GenBank/DDBJ whole genome shotgun (WGS) entry which is preliminary data.</text>
</comment>
<dbReference type="EMBL" id="CM047591">
    <property type="protein sequence ID" value="KAI9918306.1"/>
    <property type="molecule type" value="Genomic_DNA"/>
</dbReference>
<keyword evidence="2" id="KW-1185">Reference proteome</keyword>
<protein>
    <submittedName>
        <fullName evidence="1">Uncharacterized protein</fullName>
    </submittedName>
</protein>
<name>A0ACC0WKQ7_9STRA</name>
<proteinExistence type="predicted"/>
<sequence length="126" mass="13761">MARSNAEIALQKNTYEEMYGEDLVQVLSAELSGDMKKVILTALRGEVAEFGAYAYTSAKAGMDAEVLYEVGEGIHGRPMENKASEAALKTRELLCKTPGVIVDKLVEDETTYKKSQPPQSSIVTEL</sequence>
<evidence type="ECO:0000313" key="1">
    <source>
        <dbReference type="EMBL" id="KAI9918306.1"/>
    </source>
</evidence>
<organism evidence="1 2">
    <name type="scientific">Peronosclerospora sorghi</name>
    <dbReference type="NCBI Taxonomy" id="230839"/>
    <lineage>
        <taxon>Eukaryota</taxon>
        <taxon>Sar</taxon>
        <taxon>Stramenopiles</taxon>
        <taxon>Oomycota</taxon>
        <taxon>Peronosporomycetes</taxon>
        <taxon>Peronosporales</taxon>
        <taxon>Peronosporaceae</taxon>
        <taxon>Peronosclerospora</taxon>
    </lineage>
</organism>
<dbReference type="Proteomes" id="UP001163321">
    <property type="component" value="Chromosome 12"/>
</dbReference>
<evidence type="ECO:0000313" key="2">
    <source>
        <dbReference type="Proteomes" id="UP001163321"/>
    </source>
</evidence>
<accession>A0ACC0WKQ7</accession>